<accession>A0ABP4PJC5</accession>
<proteinExistence type="predicted"/>
<reference evidence="2" key="1">
    <citation type="journal article" date="2019" name="Int. J. Syst. Evol. Microbiol.">
        <title>The Global Catalogue of Microorganisms (GCM) 10K type strain sequencing project: providing services to taxonomists for standard genome sequencing and annotation.</title>
        <authorList>
            <consortium name="The Broad Institute Genomics Platform"/>
            <consortium name="The Broad Institute Genome Sequencing Center for Infectious Disease"/>
            <person name="Wu L."/>
            <person name="Ma J."/>
        </authorList>
    </citation>
    <scope>NUCLEOTIDE SEQUENCE [LARGE SCALE GENOMIC DNA]</scope>
    <source>
        <strain evidence="2">JCM 15572</strain>
    </source>
</reference>
<protein>
    <recommendedName>
        <fullName evidence="3">DUF4440 domain-containing protein</fullName>
    </recommendedName>
</protein>
<comment type="caution">
    <text evidence="1">The sequence shown here is derived from an EMBL/GenBank/DDBJ whole genome shotgun (WGS) entry which is preliminary data.</text>
</comment>
<dbReference type="Proteomes" id="UP001501705">
    <property type="component" value="Unassembled WGS sequence"/>
</dbReference>
<name>A0ABP4PJC5_9ACTN</name>
<organism evidence="1 2">
    <name type="scientific">Kribbella hippodromi</name>
    <dbReference type="NCBI Taxonomy" id="434347"/>
    <lineage>
        <taxon>Bacteria</taxon>
        <taxon>Bacillati</taxon>
        <taxon>Actinomycetota</taxon>
        <taxon>Actinomycetes</taxon>
        <taxon>Propionibacteriales</taxon>
        <taxon>Kribbellaceae</taxon>
        <taxon>Kribbella</taxon>
    </lineage>
</organism>
<dbReference type="RefSeq" id="WP_344235746.1">
    <property type="nucleotide sequence ID" value="NZ_BAAAPH010000014.1"/>
</dbReference>
<dbReference type="EMBL" id="BAAAPH010000014">
    <property type="protein sequence ID" value="GAA1582794.1"/>
    <property type="molecule type" value="Genomic_DNA"/>
</dbReference>
<evidence type="ECO:0008006" key="3">
    <source>
        <dbReference type="Google" id="ProtNLM"/>
    </source>
</evidence>
<gene>
    <name evidence="1" type="ORF">GCM10009804_44160</name>
</gene>
<sequence>MTADEIAWTQKLQSLDARRARAFWALDLKVLDGVYVPGSSPWQADRALLSSYRDQQLRVQGLRIQIDKAVITRRTPTSIALKTTDHLTGGQAVDRAGTITRLPPGAPTTRLITLTISRPGQPWRIAAITDA</sequence>
<evidence type="ECO:0000313" key="1">
    <source>
        <dbReference type="EMBL" id="GAA1582794.1"/>
    </source>
</evidence>
<keyword evidence="2" id="KW-1185">Reference proteome</keyword>
<evidence type="ECO:0000313" key="2">
    <source>
        <dbReference type="Proteomes" id="UP001501705"/>
    </source>
</evidence>